<dbReference type="RefSeq" id="WP_131145837.1">
    <property type="nucleotide sequence ID" value="NZ_BMWV01000004.1"/>
</dbReference>
<protein>
    <submittedName>
        <fullName evidence="1">Uncharacterized protein</fullName>
    </submittedName>
</protein>
<accession>A0ABX5RSX8</accession>
<name>A0ABX5RSX8_9BURK</name>
<proteinExistence type="predicted"/>
<reference evidence="1 2" key="1">
    <citation type="submission" date="2019-02" db="EMBL/GenBank/DDBJ databases">
        <title>Draft Genome Sequences of Six Type Strains of the Genus Massilia.</title>
        <authorList>
            <person name="Miess H."/>
            <person name="Frediansyhah A."/>
            <person name="Gross H."/>
        </authorList>
    </citation>
    <scope>NUCLEOTIDE SEQUENCE [LARGE SCALE GENOMIC DNA]</scope>
    <source>
        <strain evidence="1 2">DSM 17472</strain>
    </source>
</reference>
<evidence type="ECO:0000313" key="2">
    <source>
        <dbReference type="Proteomes" id="UP000292307"/>
    </source>
</evidence>
<organism evidence="1 2">
    <name type="scientific">Pseudoduganella albidiflava</name>
    <dbReference type="NCBI Taxonomy" id="321983"/>
    <lineage>
        <taxon>Bacteria</taxon>
        <taxon>Pseudomonadati</taxon>
        <taxon>Pseudomonadota</taxon>
        <taxon>Betaproteobacteria</taxon>
        <taxon>Burkholderiales</taxon>
        <taxon>Oxalobacteraceae</taxon>
        <taxon>Telluria group</taxon>
        <taxon>Pseudoduganella</taxon>
    </lineage>
</organism>
<sequence length="101" mass="10833">MRQKYGAEYAISSDDGPAKKIRTGGTGIRAIFVIVRWDGSPFDPATPSAPVAAPPSRQVDCMKCSINTIICTLKSLHQMRYAVAGPWLVLGAWQSAPANAQ</sequence>
<dbReference type="Proteomes" id="UP000292307">
    <property type="component" value="Chromosome"/>
</dbReference>
<dbReference type="EMBL" id="CP036401">
    <property type="protein sequence ID" value="QBI01717.1"/>
    <property type="molecule type" value="Genomic_DNA"/>
</dbReference>
<gene>
    <name evidence="1" type="ORF">EYF70_13315</name>
</gene>
<keyword evidence="2" id="KW-1185">Reference proteome</keyword>
<evidence type="ECO:0000313" key="1">
    <source>
        <dbReference type="EMBL" id="QBI01717.1"/>
    </source>
</evidence>